<keyword evidence="1" id="KW-0472">Membrane</keyword>
<organism evidence="2 3">
    <name type="scientific">Sphingomonas lenta</name>
    <dbReference type="NCBI Taxonomy" id="1141887"/>
    <lineage>
        <taxon>Bacteria</taxon>
        <taxon>Pseudomonadati</taxon>
        <taxon>Pseudomonadota</taxon>
        <taxon>Alphaproteobacteria</taxon>
        <taxon>Sphingomonadales</taxon>
        <taxon>Sphingomonadaceae</taxon>
        <taxon>Sphingomonas</taxon>
    </lineage>
</organism>
<evidence type="ECO:0008006" key="4">
    <source>
        <dbReference type="Google" id="ProtNLM"/>
    </source>
</evidence>
<dbReference type="OrthoDB" id="9967071at2"/>
<sequence length="93" mass="9866">MHIDTLSIARDLRAAELSPEHAEAIAAAIGRSVNEGAASKADLESLRTSIDVKLDAVKHELRSDLEKLRSQLTLSLVGSQVAIAGIVLAILKL</sequence>
<feature type="transmembrane region" description="Helical" evidence="1">
    <location>
        <begin position="72"/>
        <end position="91"/>
    </location>
</feature>
<gene>
    <name evidence="2" type="ORF">CKY28_05400</name>
</gene>
<keyword evidence="1" id="KW-0812">Transmembrane</keyword>
<comment type="caution">
    <text evidence="2">The sequence shown here is derived from an EMBL/GenBank/DDBJ whole genome shotgun (WGS) entry which is preliminary data.</text>
</comment>
<evidence type="ECO:0000313" key="3">
    <source>
        <dbReference type="Proteomes" id="UP000218151"/>
    </source>
</evidence>
<dbReference type="Proteomes" id="UP000218151">
    <property type="component" value="Unassembled WGS sequence"/>
</dbReference>
<keyword evidence="1" id="KW-1133">Transmembrane helix</keyword>
<name>A0A2A2SHS6_9SPHN</name>
<dbReference type="AlphaFoldDB" id="A0A2A2SHS6"/>
<dbReference type="EMBL" id="NSLI01000002">
    <property type="protein sequence ID" value="PAX08796.1"/>
    <property type="molecule type" value="Genomic_DNA"/>
</dbReference>
<protein>
    <recommendedName>
        <fullName evidence="4">DUF1640 domain-containing protein</fullName>
    </recommendedName>
</protein>
<evidence type="ECO:0000313" key="2">
    <source>
        <dbReference type="EMBL" id="PAX08796.1"/>
    </source>
</evidence>
<reference evidence="3" key="1">
    <citation type="submission" date="2017-09" db="EMBL/GenBank/DDBJ databases">
        <authorList>
            <person name="Feng G."/>
            <person name="Zhu H."/>
        </authorList>
    </citation>
    <scope>NUCLEOTIDE SEQUENCE [LARGE SCALE GENOMIC DNA]</scope>
    <source>
        <strain evidence="3">1PNM-20</strain>
    </source>
</reference>
<accession>A0A2A2SHS6</accession>
<evidence type="ECO:0000256" key="1">
    <source>
        <dbReference type="SAM" id="Phobius"/>
    </source>
</evidence>
<dbReference type="RefSeq" id="WP_095997307.1">
    <property type="nucleotide sequence ID" value="NZ_NSLI01000002.1"/>
</dbReference>
<keyword evidence="3" id="KW-1185">Reference proteome</keyword>
<proteinExistence type="predicted"/>